<reference evidence="1" key="1">
    <citation type="submission" date="2021-02" db="EMBL/GenBank/DDBJ databases">
        <authorList>
            <person name="Nowell W R."/>
        </authorList>
    </citation>
    <scope>NUCLEOTIDE SEQUENCE</scope>
</reference>
<evidence type="ECO:0000313" key="2">
    <source>
        <dbReference type="Proteomes" id="UP000681967"/>
    </source>
</evidence>
<feature type="non-terminal residue" evidence="1">
    <location>
        <position position="34"/>
    </location>
</feature>
<gene>
    <name evidence="1" type="ORF">BYL167_LOCUS24270</name>
</gene>
<dbReference type="EMBL" id="CAJOBH010020402">
    <property type="protein sequence ID" value="CAF4218033.1"/>
    <property type="molecule type" value="Genomic_DNA"/>
</dbReference>
<name>A0A8S2SBK6_9BILA</name>
<dbReference type="AlphaFoldDB" id="A0A8S2SBK6"/>
<protein>
    <submittedName>
        <fullName evidence="1">Uncharacterized protein</fullName>
    </submittedName>
</protein>
<sequence length="34" mass="3855">MGSPFTLTLANIFMWKWEKDAICGAIGPHEIYGR</sequence>
<comment type="caution">
    <text evidence="1">The sequence shown here is derived from an EMBL/GenBank/DDBJ whole genome shotgun (WGS) entry which is preliminary data.</text>
</comment>
<dbReference type="Proteomes" id="UP000681967">
    <property type="component" value="Unassembled WGS sequence"/>
</dbReference>
<proteinExistence type="predicted"/>
<accession>A0A8S2SBK6</accession>
<evidence type="ECO:0000313" key="1">
    <source>
        <dbReference type="EMBL" id="CAF4218033.1"/>
    </source>
</evidence>
<organism evidence="1 2">
    <name type="scientific">Rotaria magnacalcarata</name>
    <dbReference type="NCBI Taxonomy" id="392030"/>
    <lineage>
        <taxon>Eukaryota</taxon>
        <taxon>Metazoa</taxon>
        <taxon>Spiralia</taxon>
        <taxon>Gnathifera</taxon>
        <taxon>Rotifera</taxon>
        <taxon>Eurotatoria</taxon>
        <taxon>Bdelloidea</taxon>
        <taxon>Philodinida</taxon>
        <taxon>Philodinidae</taxon>
        <taxon>Rotaria</taxon>
    </lineage>
</organism>